<evidence type="ECO:0000256" key="3">
    <source>
        <dbReference type="ARBA" id="ARBA00022630"/>
    </source>
</evidence>
<comment type="similarity">
    <text evidence="2">Belongs to the GMC oxidoreductase family.</text>
</comment>
<dbReference type="Pfam" id="PF05199">
    <property type="entry name" value="GMC_oxred_C"/>
    <property type="match status" value="1"/>
</dbReference>
<accession>A0ABW4EU21</accession>
<feature type="domain" description="Glucose-methanol-choline oxidoreductase N-terminal" evidence="5">
    <location>
        <begin position="245"/>
        <end position="259"/>
    </location>
</feature>
<name>A0ABW4EU21_9PSEU</name>
<dbReference type="PANTHER" id="PTHR11552">
    <property type="entry name" value="GLUCOSE-METHANOL-CHOLINE GMC OXIDOREDUCTASE"/>
    <property type="match status" value="1"/>
</dbReference>
<dbReference type="SUPFAM" id="SSF54373">
    <property type="entry name" value="FAD-linked reductases, C-terminal domain"/>
    <property type="match status" value="1"/>
</dbReference>
<keyword evidence="7" id="KW-1185">Reference proteome</keyword>
<comment type="cofactor">
    <cofactor evidence="1">
        <name>FAD</name>
        <dbReference type="ChEBI" id="CHEBI:57692"/>
    </cofactor>
</comment>
<evidence type="ECO:0000313" key="7">
    <source>
        <dbReference type="Proteomes" id="UP001597114"/>
    </source>
</evidence>
<keyword evidence="4" id="KW-0274">FAD</keyword>
<evidence type="ECO:0000256" key="2">
    <source>
        <dbReference type="ARBA" id="ARBA00010790"/>
    </source>
</evidence>
<dbReference type="PROSITE" id="PS00624">
    <property type="entry name" value="GMC_OXRED_2"/>
    <property type="match status" value="1"/>
</dbReference>
<evidence type="ECO:0000256" key="1">
    <source>
        <dbReference type="ARBA" id="ARBA00001974"/>
    </source>
</evidence>
<dbReference type="EMBL" id="JBHUCO010000015">
    <property type="protein sequence ID" value="MFD1519143.1"/>
    <property type="molecule type" value="Genomic_DNA"/>
</dbReference>
<dbReference type="InterPro" id="IPR000172">
    <property type="entry name" value="GMC_OxRdtase_N"/>
</dbReference>
<evidence type="ECO:0000259" key="5">
    <source>
        <dbReference type="PROSITE" id="PS00624"/>
    </source>
</evidence>
<dbReference type="SUPFAM" id="SSF51905">
    <property type="entry name" value="FAD/NAD(P)-binding domain"/>
    <property type="match status" value="1"/>
</dbReference>
<protein>
    <submittedName>
        <fullName evidence="6">GMC family oxidoreductase</fullName>
    </submittedName>
</protein>
<dbReference type="Proteomes" id="UP001597114">
    <property type="component" value="Unassembled WGS sequence"/>
</dbReference>
<dbReference type="InterPro" id="IPR007867">
    <property type="entry name" value="GMC_OxRtase_C"/>
</dbReference>
<dbReference type="Gene3D" id="3.50.50.60">
    <property type="entry name" value="FAD/NAD(P)-binding domain"/>
    <property type="match status" value="1"/>
</dbReference>
<keyword evidence="3" id="KW-0285">Flavoprotein</keyword>
<gene>
    <name evidence="6" type="ORF">ACFSJD_16735</name>
</gene>
<dbReference type="PANTHER" id="PTHR11552:SF147">
    <property type="entry name" value="CHOLINE DEHYDROGENASE, MITOCHONDRIAL"/>
    <property type="match status" value="1"/>
</dbReference>
<sequence>MGAGTAGCVVASRLSEDPDVRVVLLEAGAADGPEAMSVPSTWPTLLGTSVDWAYTSEPQTALTGRDLTYPRGRVLGGTSSINGMVHLRGHRANYDGWSAAGATGWGYEDLLPYFCRSEHAVGRDERYRGTGGPMIVTGAEDVQPFESAAFDALAELGLPVSDDLNGADQEGAGWIEQNIVDGHRQSAADAYIRPILAHRPNLTVMAGALVRGLVISGGRCRGVEYVLDGARRRIEATRDVVLCAGAIGSPHLLMVSGIGPADDLRRHGIDVVADLPGVGRNLQDHPMARVIRSTAGPAASGMAVHRLLGALLRTTRSLDAPDVQIFFFDRPFYPATVPVDGYAVAVAAARPHSRGTVTLASADPAVAPRIDPGLLTDDRDVAVLLAGLRMAREIAGTRALAGWSEEELRPGPDIEDQSRLREYLRESVHSGAHPAGTCRIGDDDQGVVDTELRVRGITHLRVADASVMPDLVGANPNATVLAIGERAAALIREHGAP</sequence>
<comment type="caution">
    <text evidence="6">The sequence shown here is derived from an EMBL/GenBank/DDBJ whole genome shotgun (WGS) entry which is preliminary data.</text>
</comment>
<organism evidence="6 7">
    <name type="scientific">Pseudonocardia yunnanensis</name>
    <dbReference type="NCBI Taxonomy" id="58107"/>
    <lineage>
        <taxon>Bacteria</taxon>
        <taxon>Bacillati</taxon>
        <taxon>Actinomycetota</taxon>
        <taxon>Actinomycetes</taxon>
        <taxon>Pseudonocardiales</taxon>
        <taxon>Pseudonocardiaceae</taxon>
        <taxon>Pseudonocardia</taxon>
    </lineage>
</organism>
<dbReference type="PIRSF" id="PIRSF000137">
    <property type="entry name" value="Alcohol_oxidase"/>
    <property type="match status" value="1"/>
</dbReference>
<evidence type="ECO:0000313" key="6">
    <source>
        <dbReference type="EMBL" id="MFD1519143.1"/>
    </source>
</evidence>
<dbReference type="InterPro" id="IPR036188">
    <property type="entry name" value="FAD/NAD-bd_sf"/>
</dbReference>
<dbReference type="Pfam" id="PF00732">
    <property type="entry name" value="GMC_oxred_N"/>
    <property type="match status" value="1"/>
</dbReference>
<dbReference type="InterPro" id="IPR012132">
    <property type="entry name" value="GMC_OxRdtase"/>
</dbReference>
<evidence type="ECO:0000256" key="4">
    <source>
        <dbReference type="ARBA" id="ARBA00022827"/>
    </source>
</evidence>
<dbReference type="Gene3D" id="3.30.560.10">
    <property type="entry name" value="Glucose Oxidase, domain 3"/>
    <property type="match status" value="1"/>
</dbReference>
<proteinExistence type="inferred from homology"/>
<reference evidence="7" key="1">
    <citation type="journal article" date="2019" name="Int. J. Syst. Evol. Microbiol.">
        <title>The Global Catalogue of Microorganisms (GCM) 10K type strain sequencing project: providing services to taxonomists for standard genome sequencing and annotation.</title>
        <authorList>
            <consortium name="The Broad Institute Genomics Platform"/>
            <consortium name="The Broad Institute Genome Sequencing Center for Infectious Disease"/>
            <person name="Wu L."/>
            <person name="Ma J."/>
        </authorList>
    </citation>
    <scope>NUCLEOTIDE SEQUENCE [LARGE SCALE GENOMIC DNA]</scope>
    <source>
        <strain evidence="7">CCM 7043</strain>
    </source>
</reference>
<dbReference type="RefSeq" id="WP_344718793.1">
    <property type="nucleotide sequence ID" value="NZ_BAAAUS010000001.1"/>
</dbReference>